<reference evidence="1" key="1">
    <citation type="submission" date="2021-06" db="EMBL/GenBank/DDBJ databases">
        <authorList>
            <person name="Kallberg Y."/>
            <person name="Tangrot J."/>
            <person name="Rosling A."/>
        </authorList>
    </citation>
    <scope>NUCLEOTIDE SEQUENCE</scope>
    <source>
        <strain evidence="1">CL356</strain>
    </source>
</reference>
<keyword evidence="2" id="KW-1185">Reference proteome</keyword>
<feature type="non-terminal residue" evidence="1">
    <location>
        <position position="1"/>
    </location>
</feature>
<comment type="caution">
    <text evidence="1">The sequence shown here is derived from an EMBL/GenBank/DDBJ whole genome shotgun (WGS) entry which is preliminary data.</text>
</comment>
<evidence type="ECO:0000313" key="1">
    <source>
        <dbReference type="EMBL" id="CAG8516197.1"/>
    </source>
</evidence>
<gene>
    <name evidence="1" type="ORF">ACOLOM_LOCUS3444</name>
</gene>
<organism evidence="1 2">
    <name type="scientific">Acaulospora colombiana</name>
    <dbReference type="NCBI Taxonomy" id="27376"/>
    <lineage>
        <taxon>Eukaryota</taxon>
        <taxon>Fungi</taxon>
        <taxon>Fungi incertae sedis</taxon>
        <taxon>Mucoromycota</taxon>
        <taxon>Glomeromycotina</taxon>
        <taxon>Glomeromycetes</taxon>
        <taxon>Diversisporales</taxon>
        <taxon>Acaulosporaceae</taxon>
        <taxon>Acaulospora</taxon>
    </lineage>
</organism>
<protein>
    <submittedName>
        <fullName evidence="1">5638_t:CDS:1</fullName>
    </submittedName>
</protein>
<evidence type="ECO:0000313" key="2">
    <source>
        <dbReference type="Proteomes" id="UP000789525"/>
    </source>
</evidence>
<accession>A0ACA9L899</accession>
<name>A0ACA9L899_9GLOM</name>
<proteinExistence type="predicted"/>
<dbReference type="Proteomes" id="UP000789525">
    <property type="component" value="Unassembled WGS sequence"/>
</dbReference>
<sequence length="348" mass="36682">ATWTTLWSWNGYPNLNRYFGVDNSEAPYLGGPLGSSDFSHPLVGWMIENGANSVNKALVIDPFDSNHWLYGTGATISGGHDLLNWDTARNVSVRSIVKGLEETAVLGLISPTSGSHLLSVVGNPQLASRIRHMALRLGLITQARNLLPLFDGPASAPGYLGGNVALSANGDTVFWSSNGQGVLLARNNGGFAPVSNIPAYAKIASDKAYGTVLYAASGSSFYISTDSGTSFTASPLGNITSPQWIAASPYKAGELWISGNTGIIRSVDYGKTWTSLPSITSAWQIAVGAPMQPNGPTVVYAAGTIEGINALYRTDDGGANWIKLSDETHGFGAVSTIVLAADPRIYKR</sequence>
<dbReference type="EMBL" id="CAJVPT010005098">
    <property type="protein sequence ID" value="CAG8516197.1"/>
    <property type="molecule type" value="Genomic_DNA"/>
</dbReference>